<dbReference type="Proteomes" id="UP000326759">
    <property type="component" value="Unassembled WGS sequence"/>
</dbReference>
<evidence type="ECO:0000313" key="2">
    <source>
        <dbReference type="Proteomes" id="UP000326759"/>
    </source>
</evidence>
<comment type="caution">
    <text evidence="1">The sequence shown here is derived from an EMBL/GenBank/DDBJ whole genome shotgun (WGS) entry which is preliminary data.</text>
</comment>
<name>A0A5N5T0W1_9CRUS</name>
<reference evidence="1 2" key="1">
    <citation type="journal article" date="2019" name="PLoS Biol.">
        <title>Sex chromosomes control vertical transmission of feminizing Wolbachia symbionts in an isopod.</title>
        <authorList>
            <person name="Becking T."/>
            <person name="Chebbi M.A."/>
            <person name="Giraud I."/>
            <person name="Moumen B."/>
            <person name="Laverre T."/>
            <person name="Caubet Y."/>
            <person name="Peccoud J."/>
            <person name="Gilbert C."/>
            <person name="Cordaux R."/>
        </authorList>
    </citation>
    <scope>NUCLEOTIDE SEQUENCE [LARGE SCALE GENOMIC DNA]</scope>
    <source>
        <strain evidence="1">ANa2</strain>
        <tissue evidence="1">Whole body excluding digestive tract and cuticle</tissue>
    </source>
</reference>
<proteinExistence type="predicted"/>
<protein>
    <submittedName>
        <fullName evidence="1">Uncharacterized protein</fullName>
    </submittedName>
</protein>
<gene>
    <name evidence="1" type="ORF">Anas_13355</name>
</gene>
<sequence>MSACDREKLFFHELLNLGFILKSSNFATVFFEPKFHTGESITCYRNIKYVKMDINIKIKEDPFNFVEDSKNGEYDEEAVEASELGDYFHQEEEILPPCSIKQEEIT</sequence>
<dbReference type="OrthoDB" id="10458534at2759"/>
<dbReference type="EMBL" id="SEYY01015356">
    <property type="protein sequence ID" value="KAB7500066.1"/>
    <property type="molecule type" value="Genomic_DNA"/>
</dbReference>
<organism evidence="1 2">
    <name type="scientific">Armadillidium nasatum</name>
    <dbReference type="NCBI Taxonomy" id="96803"/>
    <lineage>
        <taxon>Eukaryota</taxon>
        <taxon>Metazoa</taxon>
        <taxon>Ecdysozoa</taxon>
        <taxon>Arthropoda</taxon>
        <taxon>Crustacea</taxon>
        <taxon>Multicrustacea</taxon>
        <taxon>Malacostraca</taxon>
        <taxon>Eumalacostraca</taxon>
        <taxon>Peracarida</taxon>
        <taxon>Isopoda</taxon>
        <taxon>Oniscidea</taxon>
        <taxon>Crinocheta</taxon>
        <taxon>Armadillidiidae</taxon>
        <taxon>Armadillidium</taxon>
    </lineage>
</organism>
<evidence type="ECO:0000313" key="1">
    <source>
        <dbReference type="EMBL" id="KAB7500066.1"/>
    </source>
</evidence>
<accession>A0A5N5T0W1</accession>
<dbReference type="AlphaFoldDB" id="A0A5N5T0W1"/>
<keyword evidence="2" id="KW-1185">Reference proteome</keyword>